<sequence>MNLAQSKDIKREYVDAVKQYENQIATSDQPAMDDFINLSFLYWAFAALQMEFNIPNMIPDEWSLIGGQRFSAIIEMGLARYPDSVELTFWGQYFPYRLFGADFSERDCEKILGNYGMQQSLVPYFYLHLFDGLKYSEEINHLLDICNRTPTAKNLYIRSFL</sequence>
<comment type="caution">
    <text evidence="1">The sequence shown here is derived from an EMBL/GenBank/DDBJ whole genome shotgun (WGS) entry which is preliminary data.</text>
</comment>
<protein>
    <submittedName>
        <fullName evidence="1">Uncharacterized protein</fullName>
    </submittedName>
</protein>
<organism evidence="1 2">
    <name type="scientific">Dyadobacter psychrotolerans</name>
    <dbReference type="NCBI Taxonomy" id="2541721"/>
    <lineage>
        <taxon>Bacteria</taxon>
        <taxon>Pseudomonadati</taxon>
        <taxon>Bacteroidota</taxon>
        <taxon>Cytophagia</taxon>
        <taxon>Cytophagales</taxon>
        <taxon>Spirosomataceae</taxon>
        <taxon>Dyadobacter</taxon>
    </lineage>
</organism>
<name>A0A4R5D6P7_9BACT</name>
<dbReference type="EMBL" id="SMFL01000022">
    <property type="protein sequence ID" value="TDE09036.1"/>
    <property type="molecule type" value="Genomic_DNA"/>
</dbReference>
<gene>
    <name evidence="1" type="ORF">E0F88_31635</name>
</gene>
<reference evidence="1 2" key="1">
    <citation type="submission" date="2019-03" db="EMBL/GenBank/DDBJ databases">
        <title>Dyadobacter AR-3-6 sp. nov., isolated from arctic soil.</title>
        <authorList>
            <person name="Chaudhary D.K."/>
        </authorList>
    </citation>
    <scope>NUCLEOTIDE SEQUENCE [LARGE SCALE GENOMIC DNA]</scope>
    <source>
        <strain evidence="1 2">AR-3-6</strain>
    </source>
</reference>
<proteinExistence type="predicted"/>
<dbReference type="OrthoDB" id="961420at2"/>
<dbReference type="RefSeq" id="WP_131962478.1">
    <property type="nucleotide sequence ID" value="NZ_SMFL01000022.1"/>
</dbReference>
<keyword evidence="2" id="KW-1185">Reference proteome</keyword>
<accession>A0A4R5D6P7</accession>
<evidence type="ECO:0000313" key="1">
    <source>
        <dbReference type="EMBL" id="TDE09036.1"/>
    </source>
</evidence>
<dbReference type="AlphaFoldDB" id="A0A4R5D6P7"/>
<dbReference type="Proteomes" id="UP000294850">
    <property type="component" value="Unassembled WGS sequence"/>
</dbReference>
<evidence type="ECO:0000313" key="2">
    <source>
        <dbReference type="Proteomes" id="UP000294850"/>
    </source>
</evidence>